<evidence type="ECO:0000256" key="1">
    <source>
        <dbReference type="SAM" id="MobiDB-lite"/>
    </source>
</evidence>
<protein>
    <submittedName>
        <fullName evidence="2">Uncharacterized protein</fullName>
    </submittedName>
</protein>
<feature type="compositionally biased region" description="Low complexity" evidence="1">
    <location>
        <begin position="42"/>
        <end position="52"/>
    </location>
</feature>
<reference evidence="2" key="1">
    <citation type="submission" date="2018-08" db="EMBL/GenBank/DDBJ databases">
        <title>HSV2 whole genome sequences from clinical isolates.</title>
        <authorList>
            <person name="Roychoudhury P."/>
            <person name="Greninger A.L."/>
            <person name="Jerome K.R."/>
            <person name="Johnston C."/>
            <person name="Wald A."/>
            <person name="Xie H."/>
        </authorList>
    </citation>
    <scope>NUCLEOTIDE SEQUENCE</scope>
    <source>
        <strain evidence="2">2005-42278</strain>
    </source>
</reference>
<proteinExistence type="predicted"/>
<feature type="region of interest" description="Disordered" evidence="1">
    <location>
        <begin position="25"/>
        <end position="70"/>
    </location>
</feature>
<dbReference type="EMBL" id="MH790643">
    <property type="protein sequence ID" value="QBH83734.1"/>
    <property type="molecule type" value="Genomic_DNA"/>
</dbReference>
<name>A0A481TPZ7_HHV2</name>
<organism evidence="2">
    <name type="scientific">Human herpesvirus 2</name>
    <name type="common">HHV-2</name>
    <name type="synonym">Human herpes simplex virus 2</name>
    <dbReference type="NCBI Taxonomy" id="10310"/>
    <lineage>
        <taxon>Viruses</taxon>
        <taxon>Duplodnaviria</taxon>
        <taxon>Heunggongvirae</taxon>
        <taxon>Peploviricota</taxon>
        <taxon>Herviviricetes</taxon>
        <taxon>Herpesvirales</taxon>
        <taxon>Orthoherpesviridae</taxon>
        <taxon>Alphaherpesvirinae</taxon>
        <taxon>Simplexvirus</taxon>
        <taxon>Simplexvirus humanalpha2</taxon>
    </lineage>
</organism>
<evidence type="ECO:0000313" key="2">
    <source>
        <dbReference type="EMBL" id="QBH83734.1"/>
    </source>
</evidence>
<organismHost>
    <name type="scientific">Homo sapiens</name>
    <name type="common">Human</name>
    <dbReference type="NCBI Taxonomy" id="9606"/>
</organismHost>
<sequence>MLMRPSSRAGSLPCPSGFVVMRCRPRAPVGPRRPQRGRRGRPVGPRAAPPQRGRGRRVKEVRTRSVRTSS</sequence>
<accession>A0A481TPZ7</accession>